<reference evidence="16 17" key="1">
    <citation type="journal article" date="2015" name="Genome Biol.">
        <title>Comparative genomics of Steinernema reveals deeply conserved gene regulatory networks.</title>
        <authorList>
            <person name="Dillman A.R."/>
            <person name="Macchietto M."/>
            <person name="Porter C.F."/>
            <person name="Rogers A."/>
            <person name="Williams B."/>
            <person name="Antoshechkin I."/>
            <person name="Lee M.M."/>
            <person name="Goodwin Z."/>
            <person name="Lu X."/>
            <person name="Lewis E.E."/>
            <person name="Goodrich-Blair H."/>
            <person name="Stock S.P."/>
            <person name="Adams B.J."/>
            <person name="Sternberg P.W."/>
            <person name="Mortazavi A."/>
        </authorList>
    </citation>
    <scope>NUCLEOTIDE SEQUENCE [LARGE SCALE GENOMIC DNA]</scope>
    <source>
        <strain evidence="16 17">ALL</strain>
    </source>
</reference>
<evidence type="ECO:0000313" key="17">
    <source>
        <dbReference type="Proteomes" id="UP000298663"/>
    </source>
</evidence>
<dbReference type="Proteomes" id="UP000298663">
    <property type="component" value="Unassembled WGS sequence"/>
</dbReference>
<evidence type="ECO:0000256" key="1">
    <source>
        <dbReference type="ARBA" id="ARBA00004131"/>
    </source>
</evidence>
<keyword evidence="5" id="KW-0479">Metal-binding</keyword>
<evidence type="ECO:0000256" key="7">
    <source>
        <dbReference type="ARBA" id="ARBA00022848"/>
    </source>
</evidence>
<dbReference type="PRINTS" id="PR00363">
    <property type="entry name" value="CYTOCHROMEB5"/>
</dbReference>
<keyword evidence="9" id="KW-0408">Iron</keyword>
<evidence type="ECO:0000256" key="5">
    <source>
        <dbReference type="ARBA" id="ARBA00022723"/>
    </source>
</evidence>
<proteinExistence type="inferred from homology"/>
<keyword evidence="17" id="KW-1185">Reference proteome</keyword>
<evidence type="ECO:0000256" key="12">
    <source>
        <dbReference type="ARBA" id="ARBA00038168"/>
    </source>
</evidence>
<name>A0A4U5LWG9_STECR</name>
<gene>
    <name evidence="16" type="ORF">L596_027774</name>
</gene>
<evidence type="ECO:0000256" key="11">
    <source>
        <dbReference type="ARBA" id="ARBA00037877"/>
    </source>
</evidence>
<dbReference type="AlphaFoldDB" id="A0A4U5LWG9"/>
<evidence type="ECO:0000256" key="9">
    <source>
        <dbReference type="ARBA" id="ARBA00023004"/>
    </source>
</evidence>
<dbReference type="GO" id="GO:0020037">
    <property type="term" value="F:heme binding"/>
    <property type="evidence" value="ECO:0007669"/>
    <property type="project" value="TreeGrafter"/>
</dbReference>
<keyword evidence="2" id="KW-0813">Transport</keyword>
<dbReference type="InterPro" id="IPR050668">
    <property type="entry name" value="Cytochrome_b5"/>
</dbReference>
<dbReference type="SUPFAM" id="SSF55856">
    <property type="entry name" value="Cytochrome b5-like heme/steroid binding domain"/>
    <property type="match status" value="1"/>
</dbReference>
<dbReference type="InterPro" id="IPR036400">
    <property type="entry name" value="Cyt_B5-like_heme/steroid_sf"/>
</dbReference>
<keyword evidence="4" id="KW-0812">Transmembrane</keyword>
<dbReference type="SMART" id="SM01117">
    <property type="entry name" value="Cyt-b5"/>
    <property type="match status" value="1"/>
</dbReference>
<feature type="region of interest" description="Disordered" evidence="14">
    <location>
        <begin position="92"/>
        <end position="116"/>
    </location>
</feature>
<dbReference type="EMBL" id="AZBU02000011">
    <property type="protein sequence ID" value="TKR60541.1"/>
    <property type="molecule type" value="Genomic_DNA"/>
</dbReference>
<evidence type="ECO:0000256" key="6">
    <source>
        <dbReference type="ARBA" id="ARBA00022824"/>
    </source>
</evidence>
<keyword evidence="10" id="KW-0472">Membrane</keyword>
<dbReference type="PANTHER" id="PTHR19359:SF150">
    <property type="entry name" value="CYTOCHROME B5"/>
    <property type="match status" value="1"/>
</dbReference>
<feature type="domain" description="Cytochrome b5 heme-binding" evidence="15">
    <location>
        <begin position="8"/>
        <end position="84"/>
    </location>
</feature>
<evidence type="ECO:0000256" key="10">
    <source>
        <dbReference type="ARBA" id="ARBA00023136"/>
    </source>
</evidence>
<dbReference type="GO" id="GO:0005789">
    <property type="term" value="C:endoplasmic reticulum membrane"/>
    <property type="evidence" value="ECO:0007669"/>
    <property type="project" value="UniProtKB-SubCell"/>
</dbReference>
<dbReference type="PROSITE" id="PS50255">
    <property type="entry name" value="CYTOCHROME_B5_2"/>
    <property type="match status" value="1"/>
</dbReference>
<organism evidence="16 17">
    <name type="scientific">Steinernema carpocapsae</name>
    <name type="common">Entomopathogenic nematode</name>
    <dbReference type="NCBI Taxonomy" id="34508"/>
    <lineage>
        <taxon>Eukaryota</taxon>
        <taxon>Metazoa</taxon>
        <taxon>Ecdysozoa</taxon>
        <taxon>Nematoda</taxon>
        <taxon>Chromadorea</taxon>
        <taxon>Rhabditida</taxon>
        <taxon>Tylenchina</taxon>
        <taxon>Panagrolaimomorpha</taxon>
        <taxon>Strongyloidoidea</taxon>
        <taxon>Steinernematidae</taxon>
        <taxon>Steinernema</taxon>
    </lineage>
</organism>
<comment type="similarity">
    <text evidence="12">Belongs to the cytochrome b5 family.</text>
</comment>
<evidence type="ECO:0000256" key="14">
    <source>
        <dbReference type="SAM" id="MobiDB-lite"/>
    </source>
</evidence>
<dbReference type="OrthoDB" id="260519at2759"/>
<evidence type="ECO:0000256" key="3">
    <source>
        <dbReference type="ARBA" id="ARBA00022617"/>
    </source>
</evidence>
<evidence type="ECO:0000259" key="15">
    <source>
        <dbReference type="PROSITE" id="PS50255"/>
    </source>
</evidence>
<accession>A0A4U5LWG9</accession>
<dbReference type="GO" id="GO:0046872">
    <property type="term" value="F:metal ion binding"/>
    <property type="evidence" value="ECO:0007669"/>
    <property type="project" value="UniProtKB-KW"/>
</dbReference>
<comment type="subcellular location">
    <subcellularLocation>
        <location evidence="1">Endoplasmic reticulum membrane</location>
        <topology evidence="1">Single-pass membrane protein</topology>
        <orientation evidence="1">Cytoplasmic side</orientation>
    </subcellularLocation>
    <subcellularLocation>
        <location evidence="11">Microsome membrane</location>
        <topology evidence="11">Single-pass membrane protein</topology>
        <orientation evidence="11">Cytoplasmic side</orientation>
    </subcellularLocation>
</comment>
<protein>
    <recommendedName>
        <fullName evidence="13">Cytochrome b5</fullName>
    </recommendedName>
</protein>
<evidence type="ECO:0000313" key="16">
    <source>
        <dbReference type="EMBL" id="TKR60541.1"/>
    </source>
</evidence>
<keyword evidence="6" id="KW-0256">Endoplasmic reticulum</keyword>
<evidence type="ECO:0000256" key="2">
    <source>
        <dbReference type="ARBA" id="ARBA00022448"/>
    </source>
</evidence>
<evidence type="ECO:0000256" key="8">
    <source>
        <dbReference type="ARBA" id="ARBA00022982"/>
    </source>
</evidence>
<keyword evidence="3" id="KW-0349">Heme</keyword>
<keyword evidence="8" id="KW-0249">Electron transport</keyword>
<dbReference type="InterPro" id="IPR001199">
    <property type="entry name" value="Cyt_B5-like_heme/steroid-bd"/>
</dbReference>
<dbReference type="PANTHER" id="PTHR19359">
    <property type="entry name" value="CYTOCHROME B5"/>
    <property type="match status" value="1"/>
</dbReference>
<dbReference type="Gene3D" id="3.10.120.10">
    <property type="entry name" value="Cytochrome b5-like heme/steroid binding domain"/>
    <property type="match status" value="1"/>
</dbReference>
<keyword evidence="7" id="KW-0492">Microsome</keyword>
<comment type="caution">
    <text evidence="16">The sequence shown here is derived from an EMBL/GenBank/DDBJ whole genome shotgun (WGS) entry which is preliminary data.</text>
</comment>
<evidence type="ECO:0000256" key="13">
    <source>
        <dbReference type="ARBA" id="ARBA00039806"/>
    </source>
</evidence>
<feature type="compositionally biased region" description="Polar residues" evidence="14">
    <location>
        <begin position="96"/>
        <end position="116"/>
    </location>
</feature>
<sequence length="116" mass="13002">MPLKEASAREFTREEVMQHGFPGDLWIIVHNQVFNVSEFCEEHPGGFEILLEFGGMDATDAFENKGHSRHAYSILTKFYIGEVVASQRIGDEPPQMISNEGQHVHSTTSQRVAAAQ</sequence>
<reference evidence="16 17" key="2">
    <citation type="journal article" date="2019" name="G3 (Bethesda)">
        <title>Hybrid Assembly of the Genome of the Entomopathogenic Nematode Steinernema carpocapsae Identifies the X-Chromosome.</title>
        <authorList>
            <person name="Serra L."/>
            <person name="Macchietto M."/>
            <person name="Macias-Munoz A."/>
            <person name="McGill C.J."/>
            <person name="Rodriguez I.M."/>
            <person name="Rodriguez B."/>
            <person name="Murad R."/>
            <person name="Mortazavi A."/>
        </authorList>
    </citation>
    <scope>NUCLEOTIDE SEQUENCE [LARGE SCALE GENOMIC DNA]</scope>
    <source>
        <strain evidence="16 17">ALL</strain>
    </source>
</reference>
<dbReference type="Pfam" id="PF00173">
    <property type="entry name" value="Cyt-b5"/>
    <property type="match status" value="1"/>
</dbReference>
<evidence type="ECO:0000256" key="4">
    <source>
        <dbReference type="ARBA" id="ARBA00022692"/>
    </source>
</evidence>